<evidence type="ECO:0008006" key="3">
    <source>
        <dbReference type="Google" id="ProtNLM"/>
    </source>
</evidence>
<evidence type="ECO:0000313" key="1">
    <source>
        <dbReference type="EMBL" id="TCW34940.1"/>
    </source>
</evidence>
<gene>
    <name evidence="1" type="ORF">EDC29_108103</name>
</gene>
<dbReference type="AlphaFoldDB" id="A0A4V2W9C9"/>
<dbReference type="PANTHER" id="PTHR34322:SF2">
    <property type="entry name" value="TRANSPOSASE IS200-LIKE DOMAIN-CONTAINING PROTEIN"/>
    <property type="match status" value="1"/>
</dbReference>
<accession>A0A4V2W9C9</accession>
<dbReference type="EMBL" id="SMDC01000008">
    <property type="protein sequence ID" value="TCW34940.1"/>
    <property type="molecule type" value="Genomic_DNA"/>
</dbReference>
<dbReference type="PANTHER" id="PTHR34322">
    <property type="entry name" value="TRANSPOSASE, Y1_TNP DOMAIN-CONTAINING"/>
    <property type="match status" value="1"/>
</dbReference>
<name>A0A4V2W9C9_MARGR</name>
<comment type="caution">
    <text evidence="1">The sequence shown here is derived from an EMBL/GenBank/DDBJ whole genome shotgun (WGS) entry which is preliminary data.</text>
</comment>
<proteinExistence type="predicted"/>
<sequence>MTRPRAALVSLVDTPWYHVVTRCVRRAYLCGFDRLTGRSFEHRRGWVELRLRQLAGVFAIDVAAYAVMSKEKRRGWVELRLEEKGHPFTVDARETLSYASPNTSSGGDAP</sequence>
<dbReference type="RefSeq" id="WP_132230083.1">
    <property type="nucleotide sequence ID" value="NZ_SMDC01000008.1"/>
</dbReference>
<protein>
    <recommendedName>
        <fullName evidence="3">Transposase</fullName>
    </recommendedName>
</protein>
<reference evidence="1 2" key="1">
    <citation type="submission" date="2019-03" db="EMBL/GenBank/DDBJ databases">
        <title>Genomic Encyclopedia of Type Strains, Phase IV (KMG-IV): sequencing the most valuable type-strain genomes for metagenomic binning, comparative biology and taxonomic classification.</title>
        <authorList>
            <person name="Goeker M."/>
        </authorList>
    </citation>
    <scope>NUCLEOTIDE SEQUENCE [LARGE SCALE GENOMIC DNA]</scope>
    <source>
        <strain evidence="1 2">DSM 203</strain>
    </source>
</reference>
<dbReference type="Proteomes" id="UP000295247">
    <property type="component" value="Unassembled WGS sequence"/>
</dbReference>
<organism evidence="1 2">
    <name type="scientific">Marichromatium gracile</name>
    <name type="common">Chromatium gracile</name>
    <dbReference type="NCBI Taxonomy" id="1048"/>
    <lineage>
        <taxon>Bacteria</taxon>
        <taxon>Pseudomonadati</taxon>
        <taxon>Pseudomonadota</taxon>
        <taxon>Gammaproteobacteria</taxon>
        <taxon>Chromatiales</taxon>
        <taxon>Chromatiaceae</taxon>
        <taxon>Marichromatium</taxon>
    </lineage>
</organism>
<evidence type="ECO:0000313" key="2">
    <source>
        <dbReference type="Proteomes" id="UP000295247"/>
    </source>
</evidence>